<name>A0A7W6J5V7_9HYPH</name>
<evidence type="ECO:0000256" key="1">
    <source>
        <dbReference type="ARBA" id="ARBA00023015"/>
    </source>
</evidence>
<reference evidence="5 6" key="1">
    <citation type="submission" date="2020-08" db="EMBL/GenBank/DDBJ databases">
        <title>Genomic Encyclopedia of Type Strains, Phase IV (KMG-IV): sequencing the most valuable type-strain genomes for metagenomic binning, comparative biology and taxonomic classification.</title>
        <authorList>
            <person name="Goeker M."/>
        </authorList>
    </citation>
    <scope>NUCLEOTIDE SEQUENCE [LARGE SCALE GENOMIC DNA]</scope>
    <source>
        <strain evidence="5 6">DSM 29853</strain>
    </source>
</reference>
<dbReference type="Proteomes" id="UP000528286">
    <property type="component" value="Unassembled WGS sequence"/>
</dbReference>
<accession>A0A7W6J5V7</accession>
<dbReference type="InterPro" id="IPR000792">
    <property type="entry name" value="Tscrpt_reg_LuxR_C"/>
</dbReference>
<feature type="domain" description="HTH luxR-type" evidence="4">
    <location>
        <begin position="155"/>
        <end position="220"/>
    </location>
</feature>
<dbReference type="InterPro" id="IPR016032">
    <property type="entry name" value="Sig_transdc_resp-reg_C-effctor"/>
</dbReference>
<evidence type="ECO:0000259" key="4">
    <source>
        <dbReference type="PROSITE" id="PS50043"/>
    </source>
</evidence>
<keyword evidence="2" id="KW-0238">DNA-binding</keyword>
<dbReference type="PROSITE" id="PS50043">
    <property type="entry name" value="HTH_LUXR_2"/>
    <property type="match status" value="1"/>
</dbReference>
<dbReference type="GO" id="GO:0003677">
    <property type="term" value="F:DNA binding"/>
    <property type="evidence" value="ECO:0007669"/>
    <property type="project" value="UniProtKB-KW"/>
</dbReference>
<dbReference type="EMBL" id="JACIEZ010000004">
    <property type="protein sequence ID" value="MBB4065340.1"/>
    <property type="molecule type" value="Genomic_DNA"/>
</dbReference>
<dbReference type="RefSeq" id="WP_246365336.1">
    <property type="nucleotide sequence ID" value="NZ_JACIEZ010000004.1"/>
</dbReference>
<gene>
    <name evidence="5" type="ORF">GGR23_002541</name>
</gene>
<evidence type="ECO:0000313" key="6">
    <source>
        <dbReference type="Proteomes" id="UP000528286"/>
    </source>
</evidence>
<dbReference type="PANTHER" id="PTHR44688">
    <property type="entry name" value="DNA-BINDING TRANSCRIPTIONAL ACTIVATOR DEVR_DOSR"/>
    <property type="match status" value="1"/>
</dbReference>
<dbReference type="SUPFAM" id="SSF46894">
    <property type="entry name" value="C-terminal effector domain of the bipartite response regulators"/>
    <property type="match status" value="1"/>
</dbReference>
<dbReference type="Pfam" id="PF00196">
    <property type="entry name" value="GerE"/>
    <property type="match status" value="1"/>
</dbReference>
<keyword evidence="6" id="KW-1185">Reference proteome</keyword>
<dbReference type="InterPro" id="IPR036388">
    <property type="entry name" value="WH-like_DNA-bd_sf"/>
</dbReference>
<dbReference type="Gene3D" id="1.10.10.10">
    <property type="entry name" value="Winged helix-like DNA-binding domain superfamily/Winged helix DNA-binding domain"/>
    <property type="match status" value="1"/>
</dbReference>
<dbReference type="SUPFAM" id="SSF75516">
    <property type="entry name" value="Pheromone-binding domain of LuxR-like quorum-sensing transcription factors"/>
    <property type="match status" value="1"/>
</dbReference>
<dbReference type="InterPro" id="IPR036693">
    <property type="entry name" value="TF_LuxR_autoind-bd_dom_sf"/>
</dbReference>
<organism evidence="5 6">
    <name type="scientific">Gellertiella hungarica</name>
    <dbReference type="NCBI Taxonomy" id="1572859"/>
    <lineage>
        <taxon>Bacteria</taxon>
        <taxon>Pseudomonadati</taxon>
        <taxon>Pseudomonadota</taxon>
        <taxon>Alphaproteobacteria</taxon>
        <taxon>Hyphomicrobiales</taxon>
        <taxon>Rhizobiaceae</taxon>
        <taxon>Gellertiella</taxon>
    </lineage>
</organism>
<dbReference type="PANTHER" id="PTHR44688:SF16">
    <property type="entry name" value="DNA-BINDING TRANSCRIPTIONAL ACTIVATOR DEVR_DOSR"/>
    <property type="match status" value="1"/>
</dbReference>
<dbReference type="InterPro" id="IPR005143">
    <property type="entry name" value="TF_LuxR_autoind-bd_dom"/>
</dbReference>
<dbReference type="GO" id="GO:0006355">
    <property type="term" value="P:regulation of DNA-templated transcription"/>
    <property type="evidence" value="ECO:0007669"/>
    <property type="project" value="InterPro"/>
</dbReference>
<dbReference type="PRINTS" id="PR00038">
    <property type="entry name" value="HTHLUXR"/>
</dbReference>
<keyword evidence="3" id="KW-0804">Transcription</keyword>
<keyword evidence="1" id="KW-0805">Transcription regulation</keyword>
<dbReference type="SMART" id="SM00421">
    <property type="entry name" value="HTH_LUXR"/>
    <property type="match status" value="1"/>
</dbReference>
<proteinExistence type="predicted"/>
<sequence length="223" mass="24863">MASFRTLLTVYGFEYYAILRDARPDPDGNFSFLASKWPAGWPEAYAAARHMTIDPALRYLSVAQRPFRWSTALKAFQADPLARQMERMMAEAASYGLKDGYIFPIHGRGGLLGFVSVGGRVIDLSPTEIALFQAAFKSVYWKMRLFLERETLAAVSAGSADVTKRELEVLWHLANGLTSNEISKALGISRHTVDWYTAGIQEKLGAKNRQHAVAIAFRRGLIS</sequence>
<dbReference type="Gene3D" id="3.30.450.80">
    <property type="entry name" value="Transcription factor LuxR-like, autoinducer-binding domain"/>
    <property type="match status" value="1"/>
</dbReference>
<evidence type="ECO:0000256" key="2">
    <source>
        <dbReference type="ARBA" id="ARBA00023125"/>
    </source>
</evidence>
<dbReference type="CDD" id="cd06170">
    <property type="entry name" value="LuxR_C_like"/>
    <property type="match status" value="1"/>
</dbReference>
<dbReference type="Pfam" id="PF03472">
    <property type="entry name" value="Autoind_bind"/>
    <property type="match status" value="1"/>
</dbReference>
<comment type="caution">
    <text evidence="5">The sequence shown here is derived from an EMBL/GenBank/DDBJ whole genome shotgun (WGS) entry which is preliminary data.</text>
</comment>
<evidence type="ECO:0000256" key="3">
    <source>
        <dbReference type="ARBA" id="ARBA00023163"/>
    </source>
</evidence>
<dbReference type="AlphaFoldDB" id="A0A7W6J5V7"/>
<protein>
    <submittedName>
        <fullName evidence="5">LuxR family transcriptional regulator</fullName>
    </submittedName>
</protein>
<evidence type="ECO:0000313" key="5">
    <source>
        <dbReference type="EMBL" id="MBB4065340.1"/>
    </source>
</evidence>